<proteinExistence type="predicted"/>
<dbReference type="InterPro" id="IPR013589">
    <property type="entry name" value="Bac_transglu_N"/>
</dbReference>
<dbReference type="EMBL" id="QXDL01000005">
    <property type="protein sequence ID" value="RIH90661.1"/>
    <property type="molecule type" value="Genomic_DNA"/>
</dbReference>
<dbReference type="InterPro" id="IPR038765">
    <property type="entry name" value="Papain-like_cys_pep_sf"/>
</dbReference>
<keyword evidence="2" id="KW-0012">Acyltransferase</keyword>
<dbReference type="OrthoDB" id="9787782at2"/>
<dbReference type="GO" id="GO:0003810">
    <property type="term" value="F:protein-glutamine gamma-glutamyltransferase activity"/>
    <property type="evidence" value="ECO:0007669"/>
    <property type="project" value="UniProtKB-EC"/>
</dbReference>
<evidence type="ECO:0000259" key="1">
    <source>
        <dbReference type="SMART" id="SM00460"/>
    </source>
</evidence>
<dbReference type="Pfam" id="PF08379">
    <property type="entry name" value="Bact_transglu_N"/>
    <property type="match status" value="1"/>
</dbReference>
<reference evidence="2 3" key="1">
    <citation type="submission" date="2018-08" db="EMBL/GenBank/DDBJ databases">
        <title>Meiothermus terrae DSM 26712 genome sequencing project.</title>
        <authorList>
            <person name="Da Costa M.S."/>
            <person name="Albuquerque L."/>
            <person name="Raposo P."/>
            <person name="Froufe H.J.C."/>
            <person name="Barroso C.S."/>
            <person name="Egas C."/>
        </authorList>
    </citation>
    <scope>NUCLEOTIDE SEQUENCE [LARGE SCALE GENOMIC DNA]</scope>
    <source>
        <strain evidence="2 3">DSM 26712</strain>
    </source>
</reference>
<dbReference type="SMART" id="SM00460">
    <property type="entry name" value="TGc"/>
    <property type="match status" value="1"/>
</dbReference>
<organism evidence="2 3">
    <name type="scientific">Calidithermus terrae</name>
    <dbReference type="NCBI Taxonomy" id="1408545"/>
    <lineage>
        <taxon>Bacteria</taxon>
        <taxon>Thermotogati</taxon>
        <taxon>Deinococcota</taxon>
        <taxon>Deinococci</taxon>
        <taxon>Thermales</taxon>
        <taxon>Thermaceae</taxon>
        <taxon>Calidithermus</taxon>
    </lineage>
</organism>
<dbReference type="SUPFAM" id="SSF54001">
    <property type="entry name" value="Cysteine proteinases"/>
    <property type="match status" value="1"/>
</dbReference>
<evidence type="ECO:0000313" key="2">
    <source>
        <dbReference type="EMBL" id="RIH90661.1"/>
    </source>
</evidence>
<dbReference type="Gene3D" id="3.10.620.30">
    <property type="match status" value="1"/>
</dbReference>
<keyword evidence="2" id="KW-0808">Transferase</keyword>
<dbReference type="AlphaFoldDB" id="A0A399F7P8"/>
<dbReference type="PANTHER" id="PTHR33490">
    <property type="entry name" value="BLR5614 PROTEIN-RELATED"/>
    <property type="match status" value="1"/>
</dbReference>
<evidence type="ECO:0000313" key="3">
    <source>
        <dbReference type="Proteomes" id="UP000265715"/>
    </source>
</evidence>
<gene>
    <name evidence="2" type="primary">tgpA</name>
    <name evidence="2" type="ORF">Mterra_00263</name>
</gene>
<dbReference type="PANTHER" id="PTHR33490:SF6">
    <property type="entry name" value="SLL1049 PROTEIN"/>
    <property type="match status" value="1"/>
</dbReference>
<dbReference type="InterPro" id="IPR002931">
    <property type="entry name" value="Transglutaminase-like"/>
</dbReference>
<keyword evidence="3" id="KW-1185">Reference proteome</keyword>
<dbReference type="RefSeq" id="WP_119313518.1">
    <property type="nucleotide sequence ID" value="NZ_QXDL01000005.1"/>
</dbReference>
<feature type="domain" description="Transglutaminase-like" evidence="1">
    <location>
        <begin position="165"/>
        <end position="227"/>
    </location>
</feature>
<protein>
    <submittedName>
        <fullName evidence="2">Protein-glutamine gamma-glutamyltransferase</fullName>
        <ecNumber evidence="2">2.3.2.13</ecNumber>
    </submittedName>
</protein>
<comment type="caution">
    <text evidence="2">The sequence shown here is derived from an EMBL/GenBank/DDBJ whole genome shotgun (WGS) entry which is preliminary data.</text>
</comment>
<dbReference type="Pfam" id="PF01841">
    <property type="entry name" value="Transglut_core"/>
    <property type="match status" value="1"/>
</dbReference>
<dbReference type="Proteomes" id="UP000265715">
    <property type="component" value="Unassembled WGS sequence"/>
</dbReference>
<name>A0A399F7P8_9DEIN</name>
<sequence>MRLRVRHTTEYRYLEEVQDSFNELWMTPVDDQRQCLLEHRLFVEPFTAVRGRQDYFHNRVHDFRVAVPHKSLRVEVFARVLTFPSPTPLPVPVGQLEPLRERFFEFLAPTARVPLHLDWGQMLGFRKPHAAESLHGYLLEASSHLFRSFTYDTGATRVDTPLRRFVEGRRGVCQDYAQAMLALCRSHGIPARYVSGYLATGVGAEGSHAWVEAFVPGSGWVGYDPTNGSAVTEQYVKTAHGRDYDDCPPLKGLRRGGGGEELRVFVNVEEEPR</sequence>
<dbReference type="EC" id="2.3.2.13" evidence="2"/>
<accession>A0A399F7P8</accession>